<accession>A0A6J5WGK3</accession>
<dbReference type="Proteomes" id="UP000507245">
    <property type="component" value="Unassembled WGS sequence"/>
</dbReference>
<reference evidence="3" key="1">
    <citation type="journal article" date="2020" name="Genome Biol.">
        <title>Gamete binning: chromosome-level and haplotype-resolved genome assembly enabled by high-throughput single-cell sequencing of gamete genomes.</title>
        <authorList>
            <person name="Campoy J.A."/>
            <person name="Sun H."/>
            <person name="Goel M."/>
            <person name="Jiao W.-B."/>
            <person name="Folz-Donahue K."/>
            <person name="Wang N."/>
            <person name="Rubio M."/>
            <person name="Liu C."/>
            <person name="Kukat C."/>
            <person name="Ruiz D."/>
            <person name="Huettel B."/>
            <person name="Schneeberger K."/>
        </authorList>
    </citation>
    <scope>NUCLEOTIDE SEQUENCE [LARGE SCALE GENOMIC DNA]</scope>
    <source>
        <strain evidence="3">cv. Rojo Pasion</strain>
    </source>
</reference>
<keyword evidence="3" id="KW-1185">Reference proteome</keyword>
<organism evidence="2 3">
    <name type="scientific">Prunus armeniaca</name>
    <name type="common">Apricot</name>
    <name type="synonym">Armeniaca vulgaris</name>
    <dbReference type="NCBI Taxonomy" id="36596"/>
    <lineage>
        <taxon>Eukaryota</taxon>
        <taxon>Viridiplantae</taxon>
        <taxon>Streptophyta</taxon>
        <taxon>Embryophyta</taxon>
        <taxon>Tracheophyta</taxon>
        <taxon>Spermatophyta</taxon>
        <taxon>Magnoliopsida</taxon>
        <taxon>eudicotyledons</taxon>
        <taxon>Gunneridae</taxon>
        <taxon>Pentapetalae</taxon>
        <taxon>rosids</taxon>
        <taxon>fabids</taxon>
        <taxon>Rosales</taxon>
        <taxon>Rosaceae</taxon>
        <taxon>Amygdaloideae</taxon>
        <taxon>Amygdaleae</taxon>
        <taxon>Prunus</taxon>
    </lineage>
</organism>
<feature type="compositionally biased region" description="Basic and acidic residues" evidence="1">
    <location>
        <begin position="61"/>
        <end position="82"/>
    </location>
</feature>
<feature type="region of interest" description="Disordered" evidence="1">
    <location>
        <begin position="61"/>
        <end position="109"/>
    </location>
</feature>
<feature type="compositionally biased region" description="Basic and acidic residues" evidence="1">
    <location>
        <begin position="89"/>
        <end position="109"/>
    </location>
</feature>
<evidence type="ECO:0000313" key="3">
    <source>
        <dbReference type="Proteomes" id="UP000507245"/>
    </source>
</evidence>
<evidence type="ECO:0000256" key="1">
    <source>
        <dbReference type="SAM" id="MobiDB-lite"/>
    </source>
</evidence>
<dbReference type="EMBL" id="CAEKKB010000002">
    <property type="protein sequence ID" value="CAB4299453.1"/>
    <property type="molecule type" value="Genomic_DNA"/>
</dbReference>
<protein>
    <submittedName>
        <fullName evidence="2">Uncharacterized protein</fullName>
    </submittedName>
</protein>
<name>A0A6J5WGK3_PRUAR</name>
<gene>
    <name evidence="2" type="ORF">ORAREDHAP_LOCUS13769</name>
</gene>
<sequence length="109" mass="12856">MPCIDCMTPTKAGKTYQLEMDSERIVQMLGTLTKQVTNMSTIFEEQSRLVDHRFADIEASIQHDKESVNGEELNHDRMNARDGKKRHDWRNDRDGKKQKFQHDYEQDLD</sequence>
<dbReference type="AlphaFoldDB" id="A0A6J5WGK3"/>
<proteinExistence type="predicted"/>
<evidence type="ECO:0000313" key="2">
    <source>
        <dbReference type="EMBL" id="CAB4299453.1"/>
    </source>
</evidence>